<evidence type="ECO:0000259" key="2">
    <source>
        <dbReference type="PROSITE" id="PS50837"/>
    </source>
</evidence>
<evidence type="ECO:0000313" key="4">
    <source>
        <dbReference type="Proteomes" id="UP000054270"/>
    </source>
</evidence>
<feature type="domain" description="NACHT" evidence="2">
    <location>
        <begin position="81"/>
        <end position="231"/>
    </location>
</feature>
<dbReference type="InterPro" id="IPR056884">
    <property type="entry name" value="NPHP3-like_N"/>
</dbReference>
<dbReference type="STRING" id="945553.A0A0D2NXU2"/>
<keyword evidence="1" id="KW-0677">Repeat</keyword>
<evidence type="ECO:0000256" key="1">
    <source>
        <dbReference type="ARBA" id="ARBA00022737"/>
    </source>
</evidence>
<evidence type="ECO:0000313" key="3">
    <source>
        <dbReference type="EMBL" id="KJA21296.1"/>
    </source>
</evidence>
<sequence>MSMIGQSNLVIINDGTFTQHVASSESLPQAAFEKLTKAVALGAFHNSGERFDPPKCHPRTRIAITERIMNWILGKESTNDFIVWLHGPAGAGKSAIAQRIAELCHEAKYLLASFFFSKSDSRRNRADLLFPTISYQIACAFPGARAMIEQEINRDPLILTRSLEAQIVGLIVNPLKPLIDSNVFADPTSRRLIILDGLDEVVDRQEQARILQAISNVLSRNQMPLVFIISSRPEQEILHAFSTEPLSRLTTRLLLDATFQPDEDIRIFLDDSFADLKAEHPQKRHIPPSWPSSNSLDHLVEKSSGQFIYASTVIRFVKSLRHRPVERLEVVLGLRPVHRDLPFAELDALYMHILSALEFPDRTLQLIGVILVASDVRNIKFSAIHELEQFLGLESGDVEFYLADMSSLISCNDESTPTGIRILHASFSDFLLDPSRSGAFTIDRTATEL</sequence>
<dbReference type="Pfam" id="PF24883">
    <property type="entry name" value="NPHP3_N"/>
    <property type="match status" value="1"/>
</dbReference>
<dbReference type="AlphaFoldDB" id="A0A0D2NXU2"/>
<name>A0A0D2NXU2_HYPSF</name>
<keyword evidence="4" id="KW-1185">Reference proteome</keyword>
<dbReference type="Proteomes" id="UP000054270">
    <property type="component" value="Unassembled WGS sequence"/>
</dbReference>
<dbReference type="OrthoDB" id="4760524at2759"/>
<organism evidence="3 4">
    <name type="scientific">Hypholoma sublateritium (strain FD-334 SS-4)</name>
    <dbReference type="NCBI Taxonomy" id="945553"/>
    <lineage>
        <taxon>Eukaryota</taxon>
        <taxon>Fungi</taxon>
        <taxon>Dikarya</taxon>
        <taxon>Basidiomycota</taxon>
        <taxon>Agaricomycotina</taxon>
        <taxon>Agaricomycetes</taxon>
        <taxon>Agaricomycetidae</taxon>
        <taxon>Agaricales</taxon>
        <taxon>Agaricineae</taxon>
        <taxon>Strophariaceae</taxon>
        <taxon>Hypholoma</taxon>
    </lineage>
</organism>
<accession>A0A0D2NXU2</accession>
<proteinExistence type="predicted"/>
<dbReference type="PANTHER" id="PTHR10039:SF17">
    <property type="entry name" value="FUNGAL STAND N-TERMINAL GOODBYE DOMAIN-CONTAINING PROTEIN-RELATED"/>
    <property type="match status" value="1"/>
</dbReference>
<dbReference type="Gene3D" id="3.40.50.300">
    <property type="entry name" value="P-loop containing nucleotide triphosphate hydrolases"/>
    <property type="match status" value="1"/>
</dbReference>
<gene>
    <name evidence="3" type="ORF">HYPSUDRAFT_203066</name>
</gene>
<dbReference type="SUPFAM" id="SSF52540">
    <property type="entry name" value="P-loop containing nucleoside triphosphate hydrolases"/>
    <property type="match status" value="1"/>
</dbReference>
<dbReference type="OMA" id="ISCNDES"/>
<protein>
    <recommendedName>
        <fullName evidence="2">NACHT domain-containing protein</fullName>
    </recommendedName>
</protein>
<dbReference type="InterPro" id="IPR027417">
    <property type="entry name" value="P-loop_NTPase"/>
</dbReference>
<dbReference type="PANTHER" id="PTHR10039">
    <property type="entry name" value="AMELOGENIN"/>
    <property type="match status" value="1"/>
</dbReference>
<dbReference type="EMBL" id="KN817559">
    <property type="protein sequence ID" value="KJA21296.1"/>
    <property type="molecule type" value="Genomic_DNA"/>
</dbReference>
<dbReference type="InterPro" id="IPR007111">
    <property type="entry name" value="NACHT_NTPase"/>
</dbReference>
<dbReference type="PROSITE" id="PS50837">
    <property type="entry name" value="NACHT"/>
    <property type="match status" value="1"/>
</dbReference>
<reference evidence="4" key="1">
    <citation type="submission" date="2014-04" db="EMBL/GenBank/DDBJ databases">
        <title>Evolutionary Origins and Diversification of the Mycorrhizal Mutualists.</title>
        <authorList>
            <consortium name="DOE Joint Genome Institute"/>
            <consortium name="Mycorrhizal Genomics Consortium"/>
            <person name="Kohler A."/>
            <person name="Kuo A."/>
            <person name="Nagy L.G."/>
            <person name="Floudas D."/>
            <person name="Copeland A."/>
            <person name="Barry K.W."/>
            <person name="Cichocki N."/>
            <person name="Veneault-Fourrey C."/>
            <person name="LaButti K."/>
            <person name="Lindquist E.A."/>
            <person name="Lipzen A."/>
            <person name="Lundell T."/>
            <person name="Morin E."/>
            <person name="Murat C."/>
            <person name="Riley R."/>
            <person name="Ohm R."/>
            <person name="Sun H."/>
            <person name="Tunlid A."/>
            <person name="Henrissat B."/>
            <person name="Grigoriev I.V."/>
            <person name="Hibbett D.S."/>
            <person name="Martin F."/>
        </authorList>
    </citation>
    <scope>NUCLEOTIDE SEQUENCE [LARGE SCALE GENOMIC DNA]</scope>
    <source>
        <strain evidence="4">FD-334 SS-4</strain>
    </source>
</reference>